<dbReference type="Proteomes" id="UP000036908">
    <property type="component" value="Unassembled WGS sequence"/>
</dbReference>
<feature type="domain" description="N-acetyltransferase" evidence="1">
    <location>
        <begin position="10"/>
        <end position="159"/>
    </location>
</feature>
<evidence type="ECO:0000259" key="1">
    <source>
        <dbReference type="PROSITE" id="PS51186"/>
    </source>
</evidence>
<reference evidence="3" key="1">
    <citation type="submission" date="2014-11" db="EMBL/GenBank/DDBJ databases">
        <title>Genome sequencing of Roseivirga sp. D-25.</title>
        <authorList>
            <person name="Selvaratnam C."/>
            <person name="Thevarajoo S."/>
            <person name="Goh K.M."/>
            <person name="Eee R."/>
            <person name="Chan K.-G."/>
            <person name="Chong C.S."/>
        </authorList>
    </citation>
    <scope>NUCLEOTIDE SEQUENCE [LARGE SCALE GENOMIC DNA]</scope>
    <source>
        <strain evidence="3">D-25</strain>
    </source>
</reference>
<dbReference type="AlphaFoldDB" id="A0A0L8AH81"/>
<gene>
    <name evidence="2" type="ORF">OB69_17190</name>
</gene>
<proteinExistence type="predicted"/>
<dbReference type="Pfam" id="PF00583">
    <property type="entry name" value="Acetyltransf_1"/>
    <property type="match status" value="1"/>
</dbReference>
<name>A0A0L8AH81_9BACT</name>
<sequence>MAEESPKPIAEIIDISDAPELFFEMLPDDWKLELESNWEEFRLSVKLYGIKLNEELIGGGLVFSAHTSETDSYPPIAEYYFDNGYLYIGYLWIAENFRGRNLGDLWLKSIFEMYPNNPFWLSIEDAGLAKFYLKNGFTLEREVIFSGGRDWIYVRKSASELI</sequence>
<organism evidence="2 3">
    <name type="scientific">Roseivirga seohaensis subsp. aquiponti</name>
    <dbReference type="NCBI Taxonomy" id="1566026"/>
    <lineage>
        <taxon>Bacteria</taxon>
        <taxon>Pseudomonadati</taxon>
        <taxon>Bacteroidota</taxon>
        <taxon>Cytophagia</taxon>
        <taxon>Cytophagales</taxon>
        <taxon>Roseivirgaceae</taxon>
        <taxon>Roseivirga</taxon>
    </lineage>
</organism>
<dbReference type="OrthoDB" id="1435172at2"/>
<dbReference type="PROSITE" id="PS51186">
    <property type="entry name" value="GNAT"/>
    <property type="match status" value="1"/>
</dbReference>
<dbReference type="GO" id="GO:0016747">
    <property type="term" value="F:acyltransferase activity, transferring groups other than amino-acyl groups"/>
    <property type="evidence" value="ECO:0007669"/>
    <property type="project" value="InterPro"/>
</dbReference>
<evidence type="ECO:0000313" key="2">
    <source>
        <dbReference type="EMBL" id="KOF01592.1"/>
    </source>
</evidence>
<dbReference type="InterPro" id="IPR000182">
    <property type="entry name" value="GNAT_dom"/>
</dbReference>
<dbReference type="SUPFAM" id="SSF55729">
    <property type="entry name" value="Acyl-CoA N-acyltransferases (Nat)"/>
    <property type="match status" value="1"/>
</dbReference>
<accession>A0A0L8AH81</accession>
<dbReference type="EMBL" id="JSVA01000022">
    <property type="protein sequence ID" value="KOF01592.1"/>
    <property type="molecule type" value="Genomic_DNA"/>
</dbReference>
<dbReference type="InterPro" id="IPR016181">
    <property type="entry name" value="Acyl_CoA_acyltransferase"/>
</dbReference>
<dbReference type="Gene3D" id="3.40.630.30">
    <property type="match status" value="1"/>
</dbReference>
<protein>
    <recommendedName>
        <fullName evidence="1">N-acetyltransferase domain-containing protein</fullName>
    </recommendedName>
</protein>
<evidence type="ECO:0000313" key="3">
    <source>
        <dbReference type="Proteomes" id="UP000036908"/>
    </source>
</evidence>
<keyword evidence="3" id="KW-1185">Reference proteome</keyword>
<dbReference type="RefSeq" id="WP_053224987.1">
    <property type="nucleotide sequence ID" value="NZ_JSVA01000022.1"/>
</dbReference>
<comment type="caution">
    <text evidence="2">The sequence shown here is derived from an EMBL/GenBank/DDBJ whole genome shotgun (WGS) entry which is preliminary data.</text>
</comment>
<dbReference type="PATRIC" id="fig|1566026.4.peg.1878"/>